<keyword evidence="1" id="KW-0347">Helicase</keyword>
<name>A0ACC0IAT4_9ERIC</name>
<accession>A0ACC0IAT4</accession>
<keyword evidence="1" id="KW-0378">Hydrolase</keyword>
<protein>
    <submittedName>
        <fullName evidence="1">RNA helicase SDE3</fullName>
    </submittedName>
</protein>
<keyword evidence="2" id="KW-1185">Reference proteome</keyword>
<reference evidence="1 2" key="1">
    <citation type="journal article" date="2022" name="Plant J.">
        <title>Chromosome-level genome of Camellia lanceoleosa provides a valuable resource for understanding genome evolution and self-incompatibility.</title>
        <authorList>
            <person name="Gong W."/>
            <person name="Xiao S."/>
            <person name="Wang L."/>
            <person name="Liao Z."/>
            <person name="Chang Y."/>
            <person name="Mo W."/>
            <person name="Hu G."/>
            <person name="Li W."/>
            <person name="Zhao G."/>
            <person name="Zhu H."/>
            <person name="Hu X."/>
            <person name="Ji K."/>
            <person name="Xiang X."/>
            <person name="Song Q."/>
            <person name="Yuan D."/>
            <person name="Jin S."/>
            <person name="Zhang L."/>
        </authorList>
    </citation>
    <scope>NUCLEOTIDE SEQUENCE [LARGE SCALE GENOMIC DNA]</scope>
    <source>
        <strain evidence="1">SQ_2022a</strain>
    </source>
</reference>
<sequence length="137" mass="15565">MESWFNQIEASKVVDIVKKLRGSEGLKEEDIRVIAPYGQQVVKITKVLESFYMGSVKVGGVEQIQRQESEVIIASIMRSTTKHNEYDKTYCLRFLSNLRRFNVAVTRAKSLLIIVGNPHIVTASIIVKYFLAKVCLD</sequence>
<dbReference type="EMBL" id="CM045763">
    <property type="protein sequence ID" value="KAI8022093.1"/>
    <property type="molecule type" value="Genomic_DNA"/>
</dbReference>
<proteinExistence type="predicted"/>
<organism evidence="1 2">
    <name type="scientific">Camellia lanceoleosa</name>
    <dbReference type="NCBI Taxonomy" id="1840588"/>
    <lineage>
        <taxon>Eukaryota</taxon>
        <taxon>Viridiplantae</taxon>
        <taxon>Streptophyta</taxon>
        <taxon>Embryophyta</taxon>
        <taxon>Tracheophyta</taxon>
        <taxon>Spermatophyta</taxon>
        <taxon>Magnoliopsida</taxon>
        <taxon>eudicotyledons</taxon>
        <taxon>Gunneridae</taxon>
        <taxon>Pentapetalae</taxon>
        <taxon>asterids</taxon>
        <taxon>Ericales</taxon>
        <taxon>Theaceae</taxon>
        <taxon>Camellia</taxon>
    </lineage>
</organism>
<evidence type="ECO:0000313" key="2">
    <source>
        <dbReference type="Proteomes" id="UP001060215"/>
    </source>
</evidence>
<comment type="caution">
    <text evidence="1">The sequence shown here is derived from an EMBL/GenBank/DDBJ whole genome shotgun (WGS) entry which is preliminary data.</text>
</comment>
<gene>
    <name evidence="1" type="ORF">LOK49_LG03G01850</name>
</gene>
<evidence type="ECO:0000313" key="1">
    <source>
        <dbReference type="EMBL" id="KAI8022093.1"/>
    </source>
</evidence>
<dbReference type="Proteomes" id="UP001060215">
    <property type="component" value="Chromosome 6"/>
</dbReference>
<keyword evidence="1" id="KW-0547">Nucleotide-binding</keyword>
<keyword evidence="1" id="KW-0067">ATP-binding</keyword>